<organism evidence="2 3">
    <name type="scientific">Mya arenaria</name>
    <name type="common">Soft-shell clam</name>
    <dbReference type="NCBI Taxonomy" id="6604"/>
    <lineage>
        <taxon>Eukaryota</taxon>
        <taxon>Metazoa</taxon>
        <taxon>Spiralia</taxon>
        <taxon>Lophotrochozoa</taxon>
        <taxon>Mollusca</taxon>
        <taxon>Bivalvia</taxon>
        <taxon>Autobranchia</taxon>
        <taxon>Heteroconchia</taxon>
        <taxon>Euheterodonta</taxon>
        <taxon>Imparidentia</taxon>
        <taxon>Neoheterodontei</taxon>
        <taxon>Myida</taxon>
        <taxon>Myoidea</taxon>
        <taxon>Myidae</taxon>
        <taxon>Mya</taxon>
    </lineage>
</organism>
<evidence type="ECO:0000313" key="3">
    <source>
        <dbReference type="Proteomes" id="UP001164746"/>
    </source>
</evidence>
<keyword evidence="1" id="KW-1133">Transmembrane helix</keyword>
<evidence type="ECO:0000313" key="2">
    <source>
        <dbReference type="EMBL" id="WAR28481.1"/>
    </source>
</evidence>
<feature type="non-terminal residue" evidence="2">
    <location>
        <position position="1"/>
    </location>
</feature>
<evidence type="ECO:0000256" key="1">
    <source>
        <dbReference type="SAM" id="Phobius"/>
    </source>
</evidence>
<keyword evidence="1" id="KW-0472">Membrane</keyword>
<accession>A0ABY7GB95</accession>
<feature type="transmembrane region" description="Helical" evidence="1">
    <location>
        <begin position="58"/>
        <end position="78"/>
    </location>
</feature>
<protein>
    <submittedName>
        <fullName evidence="2">Uncharacterized protein</fullName>
    </submittedName>
</protein>
<dbReference type="EMBL" id="CP111026">
    <property type="protein sequence ID" value="WAR28481.1"/>
    <property type="molecule type" value="Genomic_DNA"/>
</dbReference>
<sequence>PTLTTDIYTEVRWWTLLCDSRMQSFTLAALALIACVGMTMAYGYGYAPIPVQGGGGGIGGDGGLLMLIGLLFVLMLLFSNNSFFNSTSTVTPVTIVQELLTHADNIRLGRPRDKSSGKPRDTHYLLLSLLLNKS</sequence>
<dbReference type="Proteomes" id="UP001164746">
    <property type="component" value="Chromosome 15"/>
</dbReference>
<feature type="non-terminal residue" evidence="2">
    <location>
        <position position="134"/>
    </location>
</feature>
<keyword evidence="3" id="KW-1185">Reference proteome</keyword>
<proteinExistence type="predicted"/>
<keyword evidence="1" id="KW-0812">Transmembrane</keyword>
<gene>
    <name evidence="2" type="ORF">MAR_014185</name>
</gene>
<name>A0ABY7GB95_MYAAR</name>
<feature type="transmembrane region" description="Helical" evidence="1">
    <location>
        <begin position="25"/>
        <end position="46"/>
    </location>
</feature>
<reference evidence="2" key="1">
    <citation type="submission" date="2022-11" db="EMBL/GenBank/DDBJ databases">
        <title>Centuries of genome instability and evolution in soft-shell clam transmissible cancer (bioRxiv).</title>
        <authorList>
            <person name="Hart S.F.M."/>
            <person name="Yonemitsu M.A."/>
            <person name="Giersch R.M."/>
            <person name="Beal B.F."/>
            <person name="Arriagada G."/>
            <person name="Davis B.W."/>
            <person name="Ostrander E.A."/>
            <person name="Goff S.P."/>
            <person name="Metzger M.J."/>
        </authorList>
    </citation>
    <scope>NUCLEOTIDE SEQUENCE</scope>
    <source>
        <strain evidence="2">MELC-2E11</strain>
        <tissue evidence="2">Siphon/mantle</tissue>
    </source>
</reference>